<organism evidence="3 4">
    <name type="scientific">Cryptococcus depauperatus CBS 7841</name>
    <dbReference type="NCBI Taxonomy" id="1295531"/>
    <lineage>
        <taxon>Eukaryota</taxon>
        <taxon>Fungi</taxon>
        <taxon>Dikarya</taxon>
        <taxon>Basidiomycota</taxon>
        <taxon>Agaricomycotina</taxon>
        <taxon>Tremellomycetes</taxon>
        <taxon>Tremellales</taxon>
        <taxon>Cryptococcaceae</taxon>
        <taxon>Cryptococcus</taxon>
    </lineage>
</organism>
<keyword evidence="2" id="KW-0812">Transmembrane</keyword>
<sequence length="419" mass="46447">MPIHTLASVFGDIPTSQLVLGAATFALIFSLTIWAGGKKCVWEREWAGKMIMIVAQPTPTILTLLDHLLHLPSPPQILFLPPISSPLPDDLLTILHAMRISAGKNPLAQLHCESLPRTPTAVRDFTKKWATAPTGTTGAEGRRIDAVVLGEGWNVLPMEAKTEGRWSTHEHQFHLLTSLLPYLLRAPAERNIRIVSLISPSWQAAIPSMQGVKPRQDIVYNTGARSVTTILLMNHFQLIFDTLASASLGTIKPIPKPSPTTESDEKEAKLTRKRDKSIKSNIMAVNVIMPWTRFEAIKPAVVETTLSKILWILFYPLILILTPSSKNAIQSILFALSAPVRYEPRDETVKIKDQGKETLEDRRSAVEGGDVIRDCAVIDVPPIVKDPIFSKTTYDALEKDVEKGVKKLEMSEKKTDKPC</sequence>
<evidence type="ECO:0000313" key="4">
    <source>
        <dbReference type="Proteomes" id="UP000094043"/>
    </source>
</evidence>
<dbReference type="RefSeq" id="XP_066069218.1">
    <property type="nucleotide sequence ID" value="XM_066213121.1"/>
</dbReference>
<keyword evidence="2" id="KW-0472">Membrane</keyword>
<evidence type="ECO:0000256" key="2">
    <source>
        <dbReference type="SAM" id="Phobius"/>
    </source>
</evidence>
<evidence type="ECO:0000256" key="1">
    <source>
        <dbReference type="SAM" id="MobiDB-lite"/>
    </source>
</evidence>
<feature type="region of interest" description="Disordered" evidence="1">
    <location>
        <begin position="254"/>
        <end position="274"/>
    </location>
</feature>
<dbReference type="KEGG" id="cdep:91087939"/>
<name>A0AAJ8JU46_9TREE</name>
<reference evidence="3" key="3">
    <citation type="submission" date="2024-01" db="EMBL/GenBank/DDBJ databases">
        <authorList>
            <person name="Coelho M.A."/>
            <person name="David-Palma M."/>
            <person name="Shea T."/>
            <person name="Sun S."/>
            <person name="Cuomo C.A."/>
            <person name="Heitman J."/>
        </authorList>
    </citation>
    <scope>NUCLEOTIDE SEQUENCE</scope>
    <source>
        <strain evidence="3">CBS 7841</strain>
    </source>
</reference>
<dbReference type="Proteomes" id="UP000094043">
    <property type="component" value="Chromosome 4"/>
</dbReference>
<evidence type="ECO:0000313" key="3">
    <source>
        <dbReference type="EMBL" id="WVN88518.1"/>
    </source>
</evidence>
<gene>
    <name evidence="3" type="ORF">L203_103729</name>
</gene>
<dbReference type="GeneID" id="91087939"/>
<keyword evidence="4" id="KW-1185">Reference proteome</keyword>
<proteinExistence type="predicted"/>
<dbReference type="EMBL" id="CP143787">
    <property type="protein sequence ID" value="WVN88518.1"/>
    <property type="molecule type" value="Genomic_DNA"/>
</dbReference>
<dbReference type="AlphaFoldDB" id="A0AAJ8JU46"/>
<keyword evidence="2" id="KW-1133">Transmembrane helix</keyword>
<protein>
    <submittedName>
        <fullName evidence="3">Uncharacterized protein</fullName>
    </submittedName>
</protein>
<feature type="transmembrane region" description="Helical" evidence="2">
    <location>
        <begin position="18"/>
        <end position="36"/>
    </location>
</feature>
<reference evidence="3" key="1">
    <citation type="submission" date="2016-06" db="EMBL/GenBank/DDBJ databases">
        <authorList>
            <person name="Cuomo C."/>
            <person name="Litvintseva A."/>
            <person name="Heitman J."/>
            <person name="Chen Y."/>
            <person name="Sun S."/>
            <person name="Springer D."/>
            <person name="Dromer F."/>
            <person name="Young S."/>
            <person name="Zeng Q."/>
            <person name="Chapman S."/>
            <person name="Gujja S."/>
            <person name="Saif S."/>
            <person name="Birren B."/>
        </authorList>
    </citation>
    <scope>NUCLEOTIDE SEQUENCE</scope>
    <source>
        <strain evidence="3">CBS 7841</strain>
    </source>
</reference>
<accession>A0AAJ8JU46</accession>
<reference evidence="3" key="2">
    <citation type="journal article" date="2022" name="Elife">
        <title>Obligate sexual reproduction of a homothallic fungus closely related to the Cryptococcus pathogenic species complex.</title>
        <authorList>
            <person name="Passer A.R."/>
            <person name="Clancey S.A."/>
            <person name="Shea T."/>
            <person name="David-Palma M."/>
            <person name="Averette A.F."/>
            <person name="Boekhout T."/>
            <person name="Porcel B.M."/>
            <person name="Nowrousian M."/>
            <person name="Cuomo C.A."/>
            <person name="Sun S."/>
            <person name="Heitman J."/>
            <person name="Coelho M.A."/>
        </authorList>
    </citation>
    <scope>NUCLEOTIDE SEQUENCE</scope>
    <source>
        <strain evidence="3">CBS 7841</strain>
    </source>
</reference>